<proteinExistence type="predicted"/>
<dbReference type="EMBL" id="BDGX01000033">
    <property type="protein sequence ID" value="GAV52086.1"/>
    <property type="molecule type" value="Genomic_DNA"/>
</dbReference>
<dbReference type="InterPro" id="IPR050365">
    <property type="entry name" value="TIM50"/>
</dbReference>
<feature type="compositionally biased region" description="Acidic residues" evidence="1">
    <location>
        <begin position="37"/>
        <end position="47"/>
    </location>
</feature>
<dbReference type="Gene3D" id="3.40.50.1000">
    <property type="entry name" value="HAD superfamily/HAD-like"/>
    <property type="match status" value="1"/>
</dbReference>
<dbReference type="OrthoDB" id="277011at2759"/>
<accession>A0A1Q3A8I9</accession>
<organism evidence="3 4">
    <name type="scientific">Zygosaccharomyces rouxii</name>
    <dbReference type="NCBI Taxonomy" id="4956"/>
    <lineage>
        <taxon>Eukaryota</taxon>
        <taxon>Fungi</taxon>
        <taxon>Dikarya</taxon>
        <taxon>Ascomycota</taxon>
        <taxon>Saccharomycotina</taxon>
        <taxon>Saccharomycetes</taxon>
        <taxon>Saccharomycetales</taxon>
        <taxon>Saccharomycetaceae</taxon>
        <taxon>Zygosaccharomyces</taxon>
    </lineage>
</organism>
<dbReference type="CDD" id="cd07521">
    <property type="entry name" value="HAD_FCP1-like"/>
    <property type="match status" value="1"/>
</dbReference>
<dbReference type="InterPro" id="IPR004274">
    <property type="entry name" value="FCP1_dom"/>
</dbReference>
<evidence type="ECO:0000313" key="4">
    <source>
        <dbReference type="Proteomes" id="UP000187013"/>
    </source>
</evidence>
<protein>
    <recommendedName>
        <fullName evidence="2">FCP1 homology domain-containing protein</fullName>
    </recommendedName>
</protein>
<dbReference type="Proteomes" id="UP000187013">
    <property type="component" value="Unassembled WGS sequence"/>
</dbReference>
<dbReference type="PANTHER" id="PTHR12210">
    <property type="entry name" value="DULLARD PROTEIN PHOSPHATASE"/>
    <property type="match status" value="1"/>
</dbReference>
<dbReference type="PROSITE" id="PS50969">
    <property type="entry name" value="FCP1"/>
    <property type="match status" value="1"/>
</dbReference>
<dbReference type="SUPFAM" id="SSF56784">
    <property type="entry name" value="HAD-like"/>
    <property type="match status" value="1"/>
</dbReference>
<dbReference type="NCBIfam" id="TIGR02251">
    <property type="entry name" value="HIF-SF_euk"/>
    <property type="match status" value="1"/>
</dbReference>
<name>A0A1Q3A8I9_ZYGRO</name>
<reference evidence="3 4" key="1">
    <citation type="submission" date="2016-08" db="EMBL/GenBank/DDBJ databases">
        <title>Draft genome sequence of allopolyploid Zygosaccharomyces rouxii.</title>
        <authorList>
            <person name="Watanabe J."/>
            <person name="Uehara K."/>
            <person name="Mogi Y."/>
            <person name="Tsukioka Y."/>
        </authorList>
    </citation>
    <scope>NUCLEOTIDE SEQUENCE [LARGE SCALE GENOMIC DNA]</scope>
    <source>
        <strain evidence="3 4">NBRC 110957</strain>
    </source>
</reference>
<comment type="caution">
    <text evidence="3">The sequence shown here is derived from an EMBL/GenBank/DDBJ whole genome shotgun (WGS) entry which is preliminary data.</text>
</comment>
<gene>
    <name evidence="3" type="ORF">ZYGR_0AG00770</name>
</gene>
<evidence type="ECO:0000313" key="3">
    <source>
        <dbReference type="EMBL" id="GAV52086.1"/>
    </source>
</evidence>
<dbReference type="InterPro" id="IPR036412">
    <property type="entry name" value="HAD-like_sf"/>
</dbReference>
<feature type="compositionally biased region" description="Low complexity" evidence="1">
    <location>
        <begin position="1"/>
        <end position="31"/>
    </location>
</feature>
<dbReference type="InterPro" id="IPR023214">
    <property type="entry name" value="HAD_sf"/>
</dbReference>
<dbReference type="AlphaFoldDB" id="A0A1Q3A8I9"/>
<evidence type="ECO:0000256" key="1">
    <source>
        <dbReference type="SAM" id="MobiDB-lite"/>
    </source>
</evidence>
<dbReference type="Pfam" id="PF03031">
    <property type="entry name" value="NIF"/>
    <property type="match status" value="1"/>
</dbReference>
<sequence>MNAISYLSSLSSTPSGSVSYSSSSSSSSSASHGVLVESEEQQQDNDEVNQFQSENDEDESFLLKPFRLIWFVITSPLILIEYGLKSKQKVESTSTKGEIIRKKEVEDDLAEDEMFLQRDTIKGGLRGKAFGTKKMGRFLFPKKLVPQSIMFAERKKRLVVDLDETLIHSATRSVSHSNSAQGHMVEVRFPPSSISTLYYVHKRPHCDLFLSKVSKWYDLIIFTASMKEYADPVIDWLESSFTGKFCKRLYRHNCVVREGVGYIKDLSVVTEVLDEVVLIDNSPTSYARNEDNAIQVEGWISDPSDADLLNLLPLLEALRYVTDVRSILGLKNGEKALG</sequence>
<feature type="domain" description="FCP1 homology" evidence="2">
    <location>
        <begin position="151"/>
        <end position="318"/>
    </location>
</feature>
<dbReference type="SMART" id="SM00577">
    <property type="entry name" value="CPDc"/>
    <property type="match status" value="1"/>
</dbReference>
<feature type="region of interest" description="Disordered" evidence="1">
    <location>
        <begin position="1"/>
        <end position="54"/>
    </location>
</feature>
<evidence type="ECO:0000259" key="2">
    <source>
        <dbReference type="PROSITE" id="PS50969"/>
    </source>
</evidence>
<dbReference type="GO" id="GO:0016791">
    <property type="term" value="F:phosphatase activity"/>
    <property type="evidence" value="ECO:0007669"/>
    <property type="project" value="InterPro"/>
</dbReference>
<dbReference type="InterPro" id="IPR011948">
    <property type="entry name" value="Dullard_phosphatase"/>
</dbReference>